<evidence type="ECO:0000256" key="3">
    <source>
        <dbReference type="ARBA" id="ARBA00006247"/>
    </source>
</evidence>
<dbReference type="Gene3D" id="3.30.70.360">
    <property type="match status" value="1"/>
</dbReference>
<comment type="cofactor">
    <cofactor evidence="2">
        <name>Zn(2+)</name>
        <dbReference type="ChEBI" id="CHEBI:29105"/>
    </cofactor>
</comment>
<dbReference type="NCBIfam" id="TIGR01910">
    <property type="entry name" value="DapE-ArgE"/>
    <property type="match status" value="1"/>
</dbReference>
<dbReference type="NCBIfam" id="NF010589">
    <property type="entry name" value="PRK13983.1"/>
    <property type="match status" value="1"/>
</dbReference>
<evidence type="ECO:0000256" key="1">
    <source>
        <dbReference type="ARBA" id="ARBA00001941"/>
    </source>
</evidence>
<dbReference type="PANTHER" id="PTHR43808:SF32">
    <property type="entry name" value="ARGE_DAPE-RELATED DEACYLASE"/>
    <property type="match status" value="1"/>
</dbReference>
<gene>
    <name evidence="9" type="ORF">PSDVSF_04740</name>
</gene>
<dbReference type="InterPro" id="IPR036264">
    <property type="entry name" value="Bact_exopeptidase_dim_dom"/>
</dbReference>
<keyword evidence="9" id="KW-0808">Transferase</keyword>
<keyword evidence="7" id="KW-0170">Cobalt</keyword>
<dbReference type="SUPFAM" id="SSF55031">
    <property type="entry name" value="Bacterial exopeptidase dimerisation domain"/>
    <property type="match status" value="1"/>
</dbReference>
<dbReference type="InterPro" id="IPR010182">
    <property type="entry name" value="ArgE/DapE"/>
</dbReference>
<evidence type="ECO:0000259" key="8">
    <source>
        <dbReference type="Pfam" id="PF07687"/>
    </source>
</evidence>
<comment type="similarity">
    <text evidence="3">Belongs to the peptidase M20A family.</text>
</comment>
<organism evidence="9 10">
    <name type="scientific">Pseudodesulfovibrio sediminis</name>
    <dbReference type="NCBI Taxonomy" id="2810563"/>
    <lineage>
        <taxon>Bacteria</taxon>
        <taxon>Pseudomonadati</taxon>
        <taxon>Thermodesulfobacteriota</taxon>
        <taxon>Desulfovibrionia</taxon>
        <taxon>Desulfovibrionales</taxon>
        <taxon>Desulfovibrionaceae</taxon>
    </lineage>
</organism>
<evidence type="ECO:0000256" key="4">
    <source>
        <dbReference type="ARBA" id="ARBA00022723"/>
    </source>
</evidence>
<comment type="cofactor">
    <cofactor evidence="1">
        <name>Co(2+)</name>
        <dbReference type="ChEBI" id="CHEBI:48828"/>
    </cofactor>
</comment>
<evidence type="ECO:0000313" key="9">
    <source>
        <dbReference type="EMBL" id="BCS87232.1"/>
    </source>
</evidence>
<accession>A0ABM7P328</accession>
<dbReference type="PANTHER" id="PTHR43808">
    <property type="entry name" value="ACETYLORNITHINE DEACETYLASE"/>
    <property type="match status" value="1"/>
</dbReference>
<keyword evidence="10" id="KW-1185">Reference proteome</keyword>
<dbReference type="Pfam" id="PF01546">
    <property type="entry name" value="Peptidase_M20"/>
    <property type="match status" value="1"/>
</dbReference>
<evidence type="ECO:0000313" key="10">
    <source>
        <dbReference type="Proteomes" id="UP001053296"/>
    </source>
</evidence>
<feature type="domain" description="Peptidase M20 dimerisation" evidence="8">
    <location>
        <begin position="200"/>
        <end position="302"/>
    </location>
</feature>
<dbReference type="Pfam" id="PF07687">
    <property type="entry name" value="M20_dimer"/>
    <property type="match status" value="1"/>
</dbReference>
<keyword evidence="4" id="KW-0479">Metal-binding</keyword>
<dbReference type="Proteomes" id="UP001053296">
    <property type="component" value="Chromosome"/>
</dbReference>
<name>A0ABM7P328_9BACT</name>
<evidence type="ECO:0000256" key="2">
    <source>
        <dbReference type="ARBA" id="ARBA00001947"/>
    </source>
</evidence>
<dbReference type="RefSeq" id="WP_229593254.1">
    <property type="nucleotide sequence ID" value="NZ_AP024485.1"/>
</dbReference>
<reference evidence="9" key="1">
    <citation type="journal article" date="2022" name="Arch. Microbiol.">
        <title>Pseudodesulfovibrio sediminis sp. nov., a mesophilic and neutrophilic sulfate-reducing bacterium isolated from sediment of a brackish lake.</title>
        <authorList>
            <person name="Takahashi A."/>
            <person name="Kojima H."/>
            <person name="Watanabe M."/>
            <person name="Fukui M."/>
        </authorList>
    </citation>
    <scope>NUCLEOTIDE SEQUENCE</scope>
    <source>
        <strain evidence="9">SF6</strain>
    </source>
</reference>
<evidence type="ECO:0000256" key="5">
    <source>
        <dbReference type="ARBA" id="ARBA00022801"/>
    </source>
</evidence>
<dbReference type="InterPro" id="IPR002933">
    <property type="entry name" value="Peptidase_M20"/>
</dbReference>
<protein>
    <submittedName>
        <fullName evidence="9">Diaminopimelate aminotransferase</fullName>
    </submittedName>
</protein>
<dbReference type="SUPFAM" id="SSF53187">
    <property type="entry name" value="Zn-dependent exopeptidases"/>
    <property type="match status" value="1"/>
</dbReference>
<dbReference type="GO" id="GO:0008483">
    <property type="term" value="F:transaminase activity"/>
    <property type="evidence" value="ECO:0007669"/>
    <property type="project" value="UniProtKB-KW"/>
</dbReference>
<proteinExistence type="inferred from homology"/>
<sequence length="407" mass="45081">MDALFSKLDQQAEIVVDIQKKLTAIPALGPTNGGDGEKEKAEFLVEHLKSMDIADIREFHAPDDRVSCGYRPNIAAIMPGKNTEKTLWVISHIDIVPPGDLALWSSDPYTLVQEDDKIIGRGVEDNQQGIVSSLLVAQALIDLDITPEINYGMIFVADEETGSQYGLGYLVDEHEDLFSKDDLFLIPDFGEPTSEQVEVAEKSMFWLKVIIEGKQCHASTPDMGLNTLVPCADFILRIKELESIFDAENPIYDPPRSTFQPTMKEANVANVNTIPGRDVFYVDSRVMPEYDLDDILNTIKGFGSEVEKKYGVTISYDIPMREQAAPATPVDSEIVIKTMQSIKKVYNNNPRTVGVGGGTVAAMLRRKGYDAVVWATLNHKAHQPNEWASIQNTINDGKVIGDMLCSK</sequence>
<dbReference type="EMBL" id="AP024485">
    <property type="protein sequence ID" value="BCS87232.1"/>
    <property type="molecule type" value="Genomic_DNA"/>
</dbReference>
<keyword evidence="6" id="KW-0862">Zinc</keyword>
<dbReference type="InterPro" id="IPR050072">
    <property type="entry name" value="Peptidase_M20A"/>
</dbReference>
<keyword evidence="5" id="KW-0378">Hydrolase</keyword>
<evidence type="ECO:0000256" key="6">
    <source>
        <dbReference type="ARBA" id="ARBA00022833"/>
    </source>
</evidence>
<keyword evidence="9" id="KW-0032">Aminotransferase</keyword>
<evidence type="ECO:0000256" key="7">
    <source>
        <dbReference type="ARBA" id="ARBA00023285"/>
    </source>
</evidence>
<dbReference type="Gene3D" id="3.40.630.10">
    <property type="entry name" value="Zn peptidases"/>
    <property type="match status" value="2"/>
</dbReference>
<dbReference type="InterPro" id="IPR011650">
    <property type="entry name" value="Peptidase_M20_dimer"/>
</dbReference>